<evidence type="ECO:0000313" key="4">
    <source>
        <dbReference type="Proteomes" id="UP001444071"/>
    </source>
</evidence>
<dbReference type="Gene3D" id="2.30.42.10">
    <property type="match status" value="1"/>
</dbReference>
<sequence>VNGVQLYGKSRREAVSFLKEVPPPFTLVCCRHFTSDLEPEPESEPSPPPDPAAEPSHRSVDEMELKLSAMLLRDDGIQQHQEEEVRQKQASPVEELLKNEDTDPSQDEEEDEDDDGELALWCSDVNVVELQKERDKGLGFSILDYQDPLDPGRCVMVVRSLLPGGSAERHGGLLPGDQLVSVNHTQLDLLTLAEAVEVLKSAPPGTVRLGICKPLVVEAAETSRKRNILVSPEDGPVPEDQLRGLFVAFFLEKGPTVQGHQYFLVGRGAVPSSYSARPLECGFPSVPGEDVVLTAAAVALVQNAWFPCWLILSVNFQKRRIAYLARDTLSLTVEEQQAAPTDTRKVNWIFSCFILGPPTSVSQSV</sequence>
<feature type="domain" description="PDZ" evidence="2">
    <location>
        <begin position="127"/>
        <end position="203"/>
    </location>
</feature>
<dbReference type="EMBL" id="JAHRIM010071568">
    <property type="protein sequence ID" value="MEQ2273346.1"/>
    <property type="molecule type" value="Genomic_DNA"/>
</dbReference>
<dbReference type="CDD" id="cd06669">
    <property type="entry name" value="PDZ5_MUPP1-like"/>
    <property type="match status" value="1"/>
</dbReference>
<dbReference type="Pfam" id="PF00595">
    <property type="entry name" value="PDZ"/>
    <property type="match status" value="1"/>
</dbReference>
<dbReference type="SMART" id="SM00228">
    <property type="entry name" value="PDZ"/>
    <property type="match status" value="1"/>
</dbReference>
<feature type="compositionally biased region" description="Acidic residues" evidence="1">
    <location>
        <begin position="102"/>
        <end position="117"/>
    </location>
</feature>
<dbReference type="InterPro" id="IPR001478">
    <property type="entry name" value="PDZ"/>
</dbReference>
<evidence type="ECO:0000256" key="1">
    <source>
        <dbReference type="SAM" id="MobiDB-lite"/>
    </source>
</evidence>
<dbReference type="PANTHER" id="PTHR19964">
    <property type="entry name" value="MULTIPLE PDZ DOMAIN PROTEIN"/>
    <property type="match status" value="1"/>
</dbReference>
<feature type="non-terminal residue" evidence="3">
    <location>
        <position position="1"/>
    </location>
</feature>
<protein>
    <recommendedName>
        <fullName evidence="2">PDZ domain-containing protein</fullName>
    </recommendedName>
</protein>
<dbReference type="PANTHER" id="PTHR19964:SF11">
    <property type="entry name" value="INAD-LIKE PROTEIN"/>
    <property type="match status" value="1"/>
</dbReference>
<dbReference type="InterPro" id="IPR051342">
    <property type="entry name" value="PDZ_scaffold"/>
</dbReference>
<dbReference type="PROSITE" id="PS50106">
    <property type="entry name" value="PDZ"/>
    <property type="match status" value="1"/>
</dbReference>
<dbReference type="SUPFAM" id="SSF50156">
    <property type="entry name" value="PDZ domain-like"/>
    <property type="match status" value="1"/>
</dbReference>
<gene>
    <name evidence="3" type="ORF">XENORESO_002981</name>
</gene>
<accession>A0ABV0WVE1</accession>
<dbReference type="InterPro" id="IPR036034">
    <property type="entry name" value="PDZ_sf"/>
</dbReference>
<proteinExistence type="predicted"/>
<dbReference type="Proteomes" id="UP001444071">
    <property type="component" value="Unassembled WGS sequence"/>
</dbReference>
<feature type="region of interest" description="Disordered" evidence="1">
    <location>
        <begin position="36"/>
        <end position="117"/>
    </location>
</feature>
<reference evidence="3 4" key="1">
    <citation type="submission" date="2021-06" db="EMBL/GenBank/DDBJ databases">
        <authorList>
            <person name="Palmer J.M."/>
        </authorList>
    </citation>
    <scope>NUCLEOTIDE SEQUENCE [LARGE SCALE GENOMIC DNA]</scope>
    <source>
        <strain evidence="3 4">XR_2019</strain>
        <tissue evidence="3">Muscle</tissue>
    </source>
</reference>
<evidence type="ECO:0000313" key="3">
    <source>
        <dbReference type="EMBL" id="MEQ2273346.1"/>
    </source>
</evidence>
<organism evidence="3 4">
    <name type="scientific">Xenotaenia resolanae</name>
    <dbReference type="NCBI Taxonomy" id="208358"/>
    <lineage>
        <taxon>Eukaryota</taxon>
        <taxon>Metazoa</taxon>
        <taxon>Chordata</taxon>
        <taxon>Craniata</taxon>
        <taxon>Vertebrata</taxon>
        <taxon>Euteleostomi</taxon>
        <taxon>Actinopterygii</taxon>
        <taxon>Neopterygii</taxon>
        <taxon>Teleostei</taxon>
        <taxon>Neoteleostei</taxon>
        <taxon>Acanthomorphata</taxon>
        <taxon>Ovalentaria</taxon>
        <taxon>Atherinomorphae</taxon>
        <taxon>Cyprinodontiformes</taxon>
        <taxon>Goodeidae</taxon>
        <taxon>Xenotaenia</taxon>
    </lineage>
</organism>
<feature type="compositionally biased region" description="Basic and acidic residues" evidence="1">
    <location>
        <begin position="72"/>
        <end position="87"/>
    </location>
</feature>
<evidence type="ECO:0000259" key="2">
    <source>
        <dbReference type="PROSITE" id="PS50106"/>
    </source>
</evidence>
<comment type="caution">
    <text evidence="3">The sequence shown here is derived from an EMBL/GenBank/DDBJ whole genome shotgun (WGS) entry which is preliminary data.</text>
</comment>
<name>A0ABV0WVE1_9TELE</name>
<feature type="compositionally biased region" description="Basic and acidic residues" evidence="1">
    <location>
        <begin position="55"/>
        <end position="65"/>
    </location>
</feature>
<keyword evidence="4" id="KW-1185">Reference proteome</keyword>